<dbReference type="Proteomes" id="UP000185221">
    <property type="component" value="Unassembled WGS sequence"/>
</dbReference>
<sequence>MSTHLIHTQVIEASFKNKAAAMEGQKILQQRFYEAMLPIMDQVMQEYKNVKHPIRIDKLELDIGKLPADIPEDLLKQRLQEAFETELKKAFLEQVLIPNPSLQRTSKTSASGEQIQLKSDAEILFIYLESGRLPWWVSQERKKEFDTILEKVINEQPELLTTWLKNLPISLTISKRLVQIIQEKQLEVLISKGSNWTSNLSFLGPLGTLVKALIHKSYLRPPKVHLYLKSLFLFSQLNHQNKLSTFLNKSFVSLAKTDEKNIKSDSEFIQVITSILLHFDDLKDKLPDVDKYLFHPKLTRQISLKKISGNSYWQKIIENISLQPKSKNHLSTWQKEVVLLKNEEKRRWNKTSPESDESIVIHNAGLVLTAAFLPSFFATIGLVEAKKFVSKTDQSRAVFTLQHMVSNSQIEDESELLLNKLLCGVHPSDSLEFVLPLEQKILDEIPLLLESMASQWTALKSSSGKMISEGFLKREGLLRKVQRGYQLQIQRQAFDILLDRLPWSIGLIKLPWMEELISVEW</sequence>
<dbReference type="Pfam" id="PF19268">
    <property type="entry name" value="CIS_TMP"/>
    <property type="match status" value="1"/>
</dbReference>
<dbReference type="EMBL" id="FSRC01000002">
    <property type="protein sequence ID" value="SIO07556.1"/>
    <property type="molecule type" value="Genomic_DNA"/>
</dbReference>
<reference evidence="2" key="1">
    <citation type="submission" date="2016-11" db="EMBL/GenBank/DDBJ databases">
        <authorList>
            <person name="Varghese N."/>
            <person name="Submissions S."/>
        </authorList>
    </citation>
    <scope>NUCLEOTIDE SEQUENCE [LARGE SCALE GENOMIC DNA]</scope>
    <source>
        <strain evidence="2">DSM 15292</strain>
    </source>
</reference>
<organism evidence="1 2">
    <name type="scientific">Algoriphagus halophilus</name>
    <dbReference type="NCBI Taxonomy" id="226505"/>
    <lineage>
        <taxon>Bacteria</taxon>
        <taxon>Pseudomonadati</taxon>
        <taxon>Bacteroidota</taxon>
        <taxon>Cytophagia</taxon>
        <taxon>Cytophagales</taxon>
        <taxon>Cyclobacteriaceae</taxon>
        <taxon>Algoriphagus</taxon>
    </lineage>
</organism>
<keyword evidence="2" id="KW-1185">Reference proteome</keyword>
<dbReference type="OrthoDB" id="1488184at2"/>
<protein>
    <submittedName>
        <fullName evidence="1">Uncharacterized protein</fullName>
    </submittedName>
</protein>
<proteinExistence type="predicted"/>
<gene>
    <name evidence="1" type="ORF">SAMN05444394_3293</name>
</gene>
<evidence type="ECO:0000313" key="1">
    <source>
        <dbReference type="EMBL" id="SIO07556.1"/>
    </source>
</evidence>
<dbReference type="RefSeq" id="WP_074226041.1">
    <property type="nucleotide sequence ID" value="NZ_FSRC01000002.1"/>
</dbReference>
<dbReference type="InterPro" id="IPR045538">
    <property type="entry name" value="CIS_TMP"/>
</dbReference>
<evidence type="ECO:0000313" key="2">
    <source>
        <dbReference type="Proteomes" id="UP000185221"/>
    </source>
</evidence>
<name>A0A1N6GJ59_9BACT</name>
<dbReference type="AlphaFoldDB" id="A0A1N6GJ59"/>
<dbReference type="STRING" id="226505.SAMN05444394_3293"/>
<accession>A0A1N6GJ59</accession>